<name>A0A0A9AZC8_ARUDO</name>
<sequence>MTMPLKDANYPIKDTVKKSNSSSSWYF</sequence>
<reference evidence="1" key="1">
    <citation type="submission" date="2014-09" db="EMBL/GenBank/DDBJ databases">
        <authorList>
            <person name="Magalhaes I.L.F."/>
            <person name="Oliveira U."/>
            <person name="Santos F.R."/>
            <person name="Vidigal T.H.D.A."/>
            <person name="Brescovit A.D."/>
            <person name="Santos A.J."/>
        </authorList>
    </citation>
    <scope>NUCLEOTIDE SEQUENCE</scope>
    <source>
        <tissue evidence="1">Shoot tissue taken approximately 20 cm above the soil surface</tissue>
    </source>
</reference>
<dbReference type="AlphaFoldDB" id="A0A0A9AZC8"/>
<organism evidence="1">
    <name type="scientific">Arundo donax</name>
    <name type="common">Giant reed</name>
    <name type="synonym">Donax arundinaceus</name>
    <dbReference type="NCBI Taxonomy" id="35708"/>
    <lineage>
        <taxon>Eukaryota</taxon>
        <taxon>Viridiplantae</taxon>
        <taxon>Streptophyta</taxon>
        <taxon>Embryophyta</taxon>
        <taxon>Tracheophyta</taxon>
        <taxon>Spermatophyta</taxon>
        <taxon>Magnoliopsida</taxon>
        <taxon>Liliopsida</taxon>
        <taxon>Poales</taxon>
        <taxon>Poaceae</taxon>
        <taxon>PACMAD clade</taxon>
        <taxon>Arundinoideae</taxon>
        <taxon>Arundineae</taxon>
        <taxon>Arundo</taxon>
    </lineage>
</organism>
<proteinExistence type="predicted"/>
<reference evidence="1" key="2">
    <citation type="journal article" date="2015" name="Data Brief">
        <title>Shoot transcriptome of the giant reed, Arundo donax.</title>
        <authorList>
            <person name="Barrero R.A."/>
            <person name="Guerrero F.D."/>
            <person name="Moolhuijzen P."/>
            <person name="Goolsby J.A."/>
            <person name="Tidwell J."/>
            <person name="Bellgard S.E."/>
            <person name="Bellgard M.I."/>
        </authorList>
    </citation>
    <scope>NUCLEOTIDE SEQUENCE</scope>
    <source>
        <tissue evidence="1">Shoot tissue taken approximately 20 cm above the soil surface</tissue>
    </source>
</reference>
<accession>A0A0A9AZC8</accession>
<evidence type="ECO:0000313" key="1">
    <source>
        <dbReference type="EMBL" id="JAD52437.1"/>
    </source>
</evidence>
<dbReference type="EMBL" id="GBRH01245458">
    <property type="protein sequence ID" value="JAD52437.1"/>
    <property type="molecule type" value="Transcribed_RNA"/>
</dbReference>
<protein>
    <submittedName>
        <fullName evidence="1">Uncharacterized protein</fullName>
    </submittedName>
</protein>